<gene>
    <name evidence="5" type="ORF">VKT23_001591</name>
</gene>
<dbReference type="PANTHER" id="PTHR48104:SF30">
    <property type="entry name" value="METACASPASE-1"/>
    <property type="match status" value="1"/>
</dbReference>
<dbReference type="PANTHER" id="PTHR48104">
    <property type="entry name" value="METACASPASE-4"/>
    <property type="match status" value="1"/>
</dbReference>
<protein>
    <recommendedName>
        <fullName evidence="4">Peptidase C14 caspase domain-containing protein</fullName>
    </recommendedName>
</protein>
<feature type="domain" description="Peptidase C14 caspase" evidence="4">
    <location>
        <begin position="14"/>
        <end position="280"/>
    </location>
</feature>
<keyword evidence="3" id="KW-0378">Hydrolase</keyword>
<evidence type="ECO:0000256" key="1">
    <source>
        <dbReference type="ARBA" id="ARBA00009005"/>
    </source>
</evidence>
<dbReference type="InterPro" id="IPR029030">
    <property type="entry name" value="Caspase-like_dom_sf"/>
</dbReference>
<comment type="similarity">
    <text evidence="1">Belongs to the peptidase C14B family.</text>
</comment>
<accession>A0ABR1JZW7</accession>
<organism evidence="5 6">
    <name type="scientific">Marasmiellus scandens</name>
    <dbReference type="NCBI Taxonomy" id="2682957"/>
    <lineage>
        <taxon>Eukaryota</taxon>
        <taxon>Fungi</taxon>
        <taxon>Dikarya</taxon>
        <taxon>Basidiomycota</taxon>
        <taxon>Agaricomycotina</taxon>
        <taxon>Agaricomycetes</taxon>
        <taxon>Agaricomycetidae</taxon>
        <taxon>Agaricales</taxon>
        <taxon>Marasmiineae</taxon>
        <taxon>Omphalotaceae</taxon>
        <taxon>Marasmiellus</taxon>
    </lineage>
</organism>
<dbReference type="Proteomes" id="UP001498398">
    <property type="component" value="Unassembled WGS sequence"/>
</dbReference>
<dbReference type="InterPro" id="IPR050452">
    <property type="entry name" value="Metacaspase"/>
</dbReference>
<dbReference type="Gene3D" id="3.40.50.1460">
    <property type="match status" value="1"/>
</dbReference>
<evidence type="ECO:0000256" key="2">
    <source>
        <dbReference type="ARBA" id="ARBA00022703"/>
    </source>
</evidence>
<name>A0ABR1JZW7_9AGAR</name>
<evidence type="ECO:0000313" key="6">
    <source>
        <dbReference type="Proteomes" id="UP001498398"/>
    </source>
</evidence>
<comment type="caution">
    <text evidence="5">The sequence shown here is derived from an EMBL/GenBank/DDBJ whole genome shotgun (WGS) entry which is preliminary data.</text>
</comment>
<evidence type="ECO:0000313" key="5">
    <source>
        <dbReference type="EMBL" id="KAK7470153.1"/>
    </source>
</evidence>
<sequence length="372" mass="41711">MDRLDLGIHHQRLHALVIGVDNYMHADGQRLRNLHGCVNDAKDVALFIHEQYNVPQSQITLLLNEQATRVNIKRYIQDFITLPQYAMNDAFVIFFAGHGAQIKNSENTDADEESETIEMLLPYDFAPWTSDQENEQGIPNSTLVPLLRLLAAEKGPNIIVILDCCHSSFITRVNREGADKIDLDPDGNEEVYTVRSVQLPEDYIILSSIDEDVVDMERKSIPNPLKTSIQGTLLRPFVSEMRGQASHTLLAACGKDQTAKEMRGRGQFTSALMAYMRDPTVDITTVTFRDIIESLPKLQSQTPHVYGPFAVRTQKLIADHLLTCDPSEIASYARQRDRARRGLKGGGPEERNMFRDLGLESGLATFDGCIIG</sequence>
<dbReference type="InterPro" id="IPR011600">
    <property type="entry name" value="Pept_C14_caspase"/>
</dbReference>
<keyword evidence="3" id="KW-0788">Thiol protease</keyword>
<dbReference type="SUPFAM" id="SSF52129">
    <property type="entry name" value="Caspase-like"/>
    <property type="match status" value="1"/>
</dbReference>
<evidence type="ECO:0000259" key="4">
    <source>
        <dbReference type="Pfam" id="PF00656"/>
    </source>
</evidence>
<evidence type="ECO:0000256" key="3">
    <source>
        <dbReference type="ARBA" id="ARBA00022807"/>
    </source>
</evidence>
<dbReference type="Pfam" id="PF00656">
    <property type="entry name" value="Peptidase_C14"/>
    <property type="match status" value="1"/>
</dbReference>
<keyword evidence="6" id="KW-1185">Reference proteome</keyword>
<dbReference type="EMBL" id="JBANRG010000002">
    <property type="protein sequence ID" value="KAK7470153.1"/>
    <property type="molecule type" value="Genomic_DNA"/>
</dbReference>
<keyword evidence="3" id="KW-0645">Protease</keyword>
<reference evidence="5 6" key="1">
    <citation type="submission" date="2024-01" db="EMBL/GenBank/DDBJ databases">
        <title>A draft genome for the cacao thread blight pathogen Marasmiellus scandens.</title>
        <authorList>
            <person name="Baruah I.K."/>
            <person name="Leung J."/>
            <person name="Bukari Y."/>
            <person name="Amoako-Attah I."/>
            <person name="Meinhardt L.W."/>
            <person name="Bailey B.A."/>
            <person name="Cohen S.P."/>
        </authorList>
    </citation>
    <scope>NUCLEOTIDE SEQUENCE [LARGE SCALE GENOMIC DNA]</scope>
    <source>
        <strain evidence="5 6">GH-19</strain>
    </source>
</reference>
<keyword evidence="2" id="KW-0053">Apoptosis</keyword>
<proteinExistence type="inferred from homology"/>